<evidence type="ECO:0000313" key="1">
    <source>
        <dbReference type="EMBL" id="KAJ8892027.1"/>
    </source>
</evidence>
<reference evidence="1 2" key="1">
    <citation type="submission" date="2023-02" db="EMBL/GenBank/DDBJ databases">
        <title>LHISI_Scaffold_Assembly.</title>
        <authorList>
            <person name="Stuart O.P."/>
            <person name="Cleave R."/>
            <person name="Magrath M.J.L."/>
            <person name="Mikheyev A.S."/>
        </authorList>
    </citation>
    <scope>NUCLEOTIDE SEQUENCE [LARGE SCALE GENOMIC DNA]</scope>
    <source>
        <strain evidence="1">Daus_M_001</strain>
        <tissue evidence="1">Leg muscle</tissue>
    </source>
</reference>
<evidence type="ECO:0000313" key="2">
    <source>
        <dbReference type="Proteomes" id="UP001159363"/>
    </source>
</evidence>
<accession>A0ABQ9I6A1</accession>
<organism evidence="1 2">
    <name type="scientific">Dryococelus australis</name>
    <dbReference type="NCBI Taxonomy" id="614101"/>
    <lineage>
        <taxon>Eukaryota</taxon>
        <taxon>Metazoa</taxon>
        <taxon>Ecdysozoa</taxon>
        <taxon>Arthropoda</taxon>
        <taxon>Hexapoda</taxon>
        <taxon>Insecta</taxon>
        <taxon>Pterygota</taxon>
        <taxon>Neoptera</taxon>
        <taxon>Polyneoptera</taxon>
        <taxon>Phasmatodea</taxon>
        <taxon>Verophasmatodea</taxon>
        <taxon>Anareolatae</taxon>
        <taxon>Phasmatidae</taxon>
        <taxon>Eurycanthinae</taxon>
        <taxon>Dryococelus</taxon>
    </lineage>
</organism>
<name>A0ABQ9I6A1_9NEOP</name>
<dbReference type="EMBL" id="JARBHB010000002">
    <property type="protein sequence ID" value="KAJ8892027.1"/>
    <property type="molecule type" value="Genomic_DNA"/>
</dbReference>
<keyword evidence="2" id="KW-1185">Reference proteome</keyword>
<gene>
    <name evidence="1" type="ORF">PR048_004592</name>
</gene>
<proteinExistence type="predicted"/>
<comment type="caution">
    <text evidence="1">The sequence shown here is derived from an EMBL/GenBank/DDBJ whole genome shotgun (WGS) entry which is preliminary data.</text>
</comment>
<protein>
    <submittedName>
        <fullName evidence="1">Uncharacterized protein</fullName>
    </submittedName>
</protein>
<dbReference type="Proteomes" id="UP001159363">
    <property type="component" value="Chromosome 2"/>
</dbReference>
<sequence length="65" mass="7298">MFGENDIQSKLSFALVNEGAGVFVWPGSELKDVFKADTSIVCSIHFSENDYERNLQSELTGIERK</sequence>